<gene>
    <name evidence="4" type="ORF">SPF06_16830</name>
</gene>
<comment type="caution">
    <text evidence="4">The sequence shown here is derived from an EMBL/GenBank/DDBJ whole genome shotgun (WGS) entry which is preliminary data.</text>
</comment>
<dbReference type="PROSITE" id="PS50006">
    <property type="entry name" value="FHA_DOMAIN"/>
    <property type="match status" value="1"/>
</dbReference>
<dbReference type="InterPro" id="IPR008984">
    <property type="entry name" value="SMAD_FHA_dom_sf"/>
</dbReference>
<evidence type="ECO:0000313" key="5">
    <source>
        <dbReference type="Proteomes" id="UP001304769"/>
    </source>
</evidence>
<dbReference type="Proteomes" id="UP001304769">
    <property type="component" value="Unassembled WGS sequence"/>
</dbReference>
<dbReference type="RefSeq" id="WP_323280293.1">
    <property type="nucleotide sequence ID" value="NZ_JAYGGQ010000014.1"/>
</dbReference>
<sequence>MAKPHKFAWNGVEIETSLSIEQIANMSQRAAQESTGDLWNGKQRVVATRSSDRQIEFRVNDFLISFNKLMVFFLDLEERAGRSFASTRIEWYLTTQQTVAGFVPVSPKKMVAHHTYMQFGRNLADQVRAADPTARVTVREGAETAPSTAPPTTPSGGESLSIIAPPPLPSTSLPLPPPPPPASPISPSQSRVPAMPQRPPTAAGRSMSPDPGSSDPARQLSDSSLGFARERQLPDDSEAGGLVTAVPGFSRPAEPAGPGVAESSLSGPLRYPVVDDVDDDDDLEATRRTSRGAPRLWKLVLPDSTTVTLDSSSVIGRNPVAPSFMPEALPVQLADHTQSVSKTHAALEVRDGLVWITDLHSTNGTALMNPTGERSECLPGQALPAGNAWRIAFGDFVVQLREG</sequence>
<evidence type="ECO:0000313" key="4">
    <source>
        <dbReference type="EMBL" id="MEA5456401.1"/>
    </source>
</evidence>
<accession>A0ABU5TAC0</accession>
<reference evidence="4 5" key="1">
    <citation type="submission" date="2023-12" db="EMBL/GenBank/DDBJ databases">
        <title>Sinomonas terricola sp. nov, isolated from litchi orchard soil in Guangdong, PR China.</title>
        <authorList>
            <person name="Jiaxin W."/>
            <person name="Yang Z."/>
            <person name="Honghui Z."/>
        </authorList>
    </citation>
    <scope>NUCLEOTIDE SEQUENCE [LARGE SCALE GENOMIC DNA]</scope>
    <source>
        <strain evidence="4 5">JGH33</strain>
    </source>
</reference>
<dbReference type="EMBL" id="JAYGGQ010000014">
    <property type="protein sequence ID" value="MEA5456401.1"/>
    <property type="molecule type" value="Genomic_DNA"/>
</dbReference>
<dbReference type="CDD" id="cd00060">
    <property type="entry name" value="FHA"/>
    <property type="match status" value="1"/>
</dbReference>
<dbReference type="InterPro" id="IPR000253">
    <property type="entry name" value="FHA_dom"/>
</dbReference>
<organism evidence="4 5">
    <name type="scientific">Sinomonas terricola</name>
    <dbReference type="NCBI Taxonomy" id="3110330"/>
    <lineage>
        <taxon>Bacteria</taxon>
        <taxon>Bacillati</taxon>
        <taxon>Actinomycetota</taxon>
        <taxon>Actinomycetes</taxon>
        <taxon>Micrococcales</taxon>
        <taxon>Micrococcaceae</taxon>
        <taxon>Sinomonas</taxon>
    </lineage>
</organism>
<feature type="region of interest" description="Disordered" evidence="2">
    <location>
        <begin position="130"/>
        <end position="269"/>
    </location>
</feature>
<dbReference type="Pfam" id="PF00498">
    <property type="entry name" value="FHA"/>
    <property type="match status" value="1"/>
</dbReference>
<protein>
    <submittedName>
        <fullName evidence="4">FHA domain-containing protein</fullName>
    </submittedName>
</protein>
<keyword evidence="5" id="KW-1185">Reference proteome</keyword>
<evidence type="ECO:0000256" key="1">
    <source>
        <dbReference type="ARBA" id="ARBA00022553"/>
    </source>
</evidence>
<feature type="compositionally biased region" description="Pro residues" evidence="2">
    <location>
        <begin position="164"/>
        <end position="184"/>
    </location>
</feature>
<name>A0ABU5TAC0_9MICC</name>
<keyword evidence="1" id="KW-0597">Phosphoprotein</keyword>
<dbReference type="SUPFAM" id="SSF49879">
    <property type="entry name" value="SMAD/FHA domain"/>
    <property type="match status" value="1"/>
</dbReference>
<dbReference type="Gene3D" id="2.60.200.20">
    <property type="match status" value="1"/>
</dbReference>
<feature type="compositionally biased region" description="Low complexity" evidence="2">
    <location>
        <begin position="154"/>
        <end position="163"/>
    </location>
</feature>
<feature type="domain" description="FHA" evidence="3">
    <location>
        <begin position="313"/>
        <end position="367"/>
    </location>
</feature>
<evidence type="ECO:0000256" key="2">
    <source>
        <dbReference type="SAM" id="MobiDB-lite"/>
    </source>
</evidence>
<proteinExistence type="predicted"/>
<evidence type="ECO:0000259" key="3">
    <source>
        <dbReference type="PROSITE" id="PS50006"/>
    </source>
</evidence>